<dbReference type="AlphaFoldDB" id="A0A451BMK0"/>
<proteinExistence type="predicted"/>
<feature type="chain" id="PRO_5019097195" evidence="1">
    <location>
        <begin position="24"/>
        <end position="484"/>
    </location>
</feature>
<gene>
    <name evidence="2" type="ORF">BECKSD772D_GA0070982_105211</name>
</gene>
<keyword evidence="1" id="KW-0732">Signal</keyword>
<sequence length="484" mass="52471">MKYKKLSLAIMGSALLLGGCATGIGPEATIFDLGGGRVTAAGANQLFNPEMFEKIDILNALDPKNKRNDGKDVPRDCGDIDKGQRTCDAEAKKELQDAYEAFYRYEYEGYGDLELRRNRIQDQIILASQQRCNLFKTFIKRVDTKTKSFTGSMATLLGGMGAIFTPASTARALSGSSAIFSGIGAEITQAYFSNVATHVIVPGIEAQRKTIRDAIGEKQLASIQDYPVEMAIADAVSFHGACSIDVGLKAAGNAIKEVRNPGLATMNKALINMAWNRQIADGIKTGEIKPVKIGEEIAPMDNSPVSITSLPTATTPSSSSSSATLRVENLMKMPGGLPMHVLFNVKMNAAKRLSELKAKVRANAKNDKLTKSLKKDLDNTPAEIDKAIKAVTGQLESLDKRYSAGSKTLIGLWGDVLSADKDQKEDKARKLDAALLAFWGAELAKLNTYWIGIRKDIETALAQNKEEKFDKLLETVQGITKKKI</sequence>
<evidence type="ECO:0000313" key="2">
    <source>
        <dbReference type="EMBL" id="VFK79500.1"/>
    </source>
</evidence>
<organism evidence="2">
    <name type="scientific">Candidatus Kentrum sp. SD</name>
    <dbReference type="NCBI Taxonomy" id="2126332"/>
    <lineage>
        <taxon>Bacteria</taxon>
        <taxon>Pseudomonadati</taxon>
        <taxon>Pseudomonadota</taxon>
        <taxon>Gammaproteobacteria</taxon>
        <taxon>Candidatus Kentrum</taxon>
    </lineage>
</organism>
<accession>A0A451BMK0</accession>
<dbReference type="EMBL" id="CAADHB010000052">
    <property type="protein sequence ID" value="VFK79500.1"/>
    <property type="molecule type" value="Genomic_DNA"/>
</dbReference>
<name>A0A451BMK0_9GAMM</name>
<dbReference type="PROSITE" id="PS51257">
    <property type="entry name" value="PROKAR_LIPOPROTEIN"/>
    <property type="match status" value="1"/>
</dbReference>
<feature type="signal peptide" evidence="1">
    <location>
        <begin position="1"/>
        <end position="23"/>
    </location>
</feature>
<evidence type="ECO:0000256" key="1">
    <source>
        <dbReference type="SAM" id="SignalP"/>
    </source>
</evidence>
<reference evidence="2" key="1">
    <citation type="submission" date="2019-02" db="EMBL/GenBank/DDBJ databases">
        <authorList>
            <person name="Gruber-Vodicka R. H."/>
            <person name="Seah K. B. B."/>
        </authorList>
    </citation>
    <scope>NUCLEOTIDE SEQUENCE</scope>
    <source>
        <strain evidence="2">BECK_S127</strain>
    </source>
</reference>
<protein>
    <submittedName>
        <fullName evidence="2">Uncharacterized protein</fullName>
    </submittedName>
</protein>